<dbReference type="Proteomes" id="UP001604335">
    <property type="component" value="Unassembled WGS sequence"/>
</dbReference>
<reference evidence="3" key="1">
    <citation type="journal article" date="2024" name="Algal Res.">
        <title>Biochemical, toxicological and genomic investigation of a high-biomass producing Limnothrix strain isolated from Italian shallow drinking water reservoir.</title>
        <authorList>
            <person name="Simonazzi M."/>
            <person name="Shishido T.K."/>
            <person name="Delbaje E."/>
            <person name="Wahlsten M."/>
            <person name="Fewer D.P."/>
            <person name="Sivonen K."/>
            <person name="Pezzolesi L."/>
            <person name="Pistocchi R."/>
        </authorList>
    </citation>
    <scope>NUCLEOTIDE SEQUENCE [LARGE SCALE GENOMIC DNA]</scope>
    <source>
        <strain evidence="3">LRLZ20PSL1</strain>
    </source>
</reference>
<name>A0ABW7CDT7_9CYAN</name>
<gene>
    <name evidence="2" type="ORF">VPK24_15300</name>
</gene>
<evidence type="ECO:0000256" key="1">
    <source>
        <dbReference type="SAM" id="Phobius"/>
    </source>
</evidence>
<keyword evidence="1" id="KW-0812">Transmembrane</keyword>
<keyword evidence="3" id="KW-1185">Reference proteome</keyword>
<keyword evidence="1" id="KW-0472">Membrane</keyword>
<dbReference type="RefSeq" id="WP_393014670.1">
    <property type="nucleotide sequence ID" value="NZ_JAZAQF010000086.1"/>
</dbReference>
<sequence>MTAPLDSSAFAHGSGNFPQFQDCQIDSITGRFLALGRLVFVLGLPVLGWLITGADYRCIPELGHRHHGAIARSEKFWCKESRRLLVF</sequence>
<proteinExistence type="predicted"/>
<evidence type="ECO:0000313" key="2">
    <source>
        <dbReference type="EMBL" id="MFG3819008.1"/>
    </source>
</evidence>
<comment type="caution">
    <text evidence="2">The sequence shown here is derived from an EMBL/GenBank/DDBJ whole genome shotgun (WGS) entry which is preliminary data.</text>
</comment>
<protein>
    <submittedName>
        <fullName evidence="2">Uncharacterized protein</fullName>
    </submittedName>
</protein>
<dbReference type="EMBL" id="JAZAQF010000086">
    <property type="protein sequence ID" value="MFG3819008.1"/>
    <property type="molecule type" value="Genomic_DNA"/>
</dbReference>
<evidence type="ECO:0000313" key="3">
    <source>
        <dbReference type="Proteomes" id="UP001604335"/>
    </source>
</evidence>
<organism evidence="2 3">
    <name type="scientific">Limnothrix redekei LRLZ20PSL1</name>
    <dbReference type="NCBI Taxonomy" id="3112953"/>
    <lineage>
        <taxon>Bacteria</taxon>
        <taxon>Bacillati</taxon>
        <taxon>Cyanobacteriota</taxon>
        <taxon>Cyanophyceae</taxon>
        <taxon>Pseudanabaenales</taxon>
        <taxon>Pseudanabaenaceae</taxon>
        <taxon>Limnothrix</taxon>
    </lineage>
</organism>
<keyword evidence="1" id="KW-1133">Transmembrane helix</keyword>
<accession>A0ABW7CDT7</accession>
<feature type="transmembrane region" description="Helical" evidence="1">
    <location>
        <begin position="32"/>
        <end position="51"/>
    </location>
</feature>